<feature type="transmembrane region" description="Helical" evidence="1">
    <location>
        <begin position="6"/>
        <end position="26"/>
    </location>
</feature>
<gene>
    <name evidence="2" type="ORF">SDC9_189706</name>
</gene>
<reference evidence="2" key="1">
    <citation type="submission" date="2019-08" db="EMBL/GenBank/DDBJ databases">
        <authorList>
            <person name="Kucharzyk K."/>
            <person name="Murdoch R.W."/>
            <person name="Higgins S."/>
            <person name="Loffler F."/>
        </authorList>
    </citation>
    <scope>NUCLEOTIDE SEQUENCE</scope>
</reference>
<feature type="transmembrane region" description="Helical" evidence="1">
    <location>
        <begin position="46"/>
        <end position="65"/>
    </location>
</feature>
<proteinExistence type="predicted"/>
<protein>
    <submittedName>
        <fullName evidence="2">Uncharacterized protein</fullName>
    </submittedName>
</protein>
<dbReference type="AlphaFoldDB" id="A0A645HTG5"/>
<keyword evidence="1" id="KW-0472">Membrane</keyword>
<dbReference type="EMBL" id="VSSQ01099679">
    <property type="protein sequence ID" value="MPN42150.1"/>
    <property type="molecule type" value="Genomic_DNA"/>
</dbReference>
<evidence type="ECO:0000313" key="2">
    <source>
        <dbReference type="EMBL" id="MPN42150.1"/>
    </source>
</evidence>
<name>A0A645HTG5_9ZZZZ</name>
<keyword evidence="1" id="KW-1133">Transmembrane helix</keyword>
<evidence type="ECO:0000256" key="1">
    <source>
        <dbReference type="SAM" id="Phobius"/>
    </source>
</evidence>
<keyword evidence="1" id="KW-0812">Transmembrane</keyword>
<comment type="caution">
    <text evidence="2">The sequence shown here is derived from an EMBL/GenBank/DDBJ whole genome shotgun (WGS) entry which is preliminary data.</text>
</comment>
<sequence>MLRSLHLTLTEFVYCGVIITILVLYLSLYIKNRHEIIASRRKSTRWSIVASFAVIGIMGVLFKLIAWLPALISSALACLIAYYVIFVKYND</sequence>
<organism evidence="2">
    <name type="scientific">bioreactor metagenome</name>
    <dbReference type="NCBI Taxonomy" id="1076179"/>
    <lineage>
        <taxon>unclassified sequences</taxon>
        <taxon>metagenomes</taxon>
        <taxon>ecological metagenomes</taxon>
    </lineage>
</organism>
<feature type="transmembrane region" description="Helical" evidence="1">
    <location>
        <begin position="71"/>
        <end position="89"/>
    </location>
</feature>
<accession>A0A645HTG5</accession>